<keyword evidence="3" id="KW-0804">Transcription</keyword>
<dbReference type="AlphaFoldDB" id="A0A9E8N6X1"/>
<dbReference type="PROSITE" id="PS01124">
    <property type="entry name" value="HTH_ARAC_FAMILY_2"/>
    <property type="match status" value="1"/>
</dbReference>
<evidence type="ECO:0000256" key="2">
    <source>
        <dbReference type="ARBA" id="ARBA00023125"/>
    </source>
</evidence>
<dbReference type="GO" id="GO:0043565">
    <property type="term" value="F:sequence-specific DNA binding"/>
    <property type="evidence" value="ECO:0007669"/>
    <property type="project" value="InterPro"/>
</dbReference>
<protein>
    <submittedName>
        <fullName evidence="5">Helix-turn-helix transcriptional regulator</fullName>
    </submittedName>
</protein>
<accession>A0A9E8N6X1</accession>
<keyword evidence="2" id="KW-0238">DNA-binding</keyword>
<dbReference type="EMBL" id="CP112998">
    <property type="protein sequence ID" value="WAC10945.1"/>
    <property type="molecule type" value="Genomic_DNA"/>
</dbReference>
<organism evidence="5 6">
    <name type="scientific">Dyadobacter pollutisoli</name>
    <dbReference type="NCBI Taxonomy" id="2910158"/>
    <lineage>
        <taxon>Bacteria</taxon>
        <taxon>Pseudomonadati</taxon>
        <taxon>Bacteroidota</taxon>
        <taxon>Cytophagia</taxon>
        <taxon>Cytophagales</taxon>
        <taxon>Spirosomataceae</taxon>
        <taxon>Dyadobacter</taxon>
    </lineage>
</organism>
<evidence type="ECO:0000313" key="6">
    <source>
        <dbReference type="Proteomes" id="UP001164653"/>
    </source>
</evidence>
<proteinExistence type="predicted"/>
<sequence>MPYVSGYEYRVGHVHDMPDQCTIFSLSADSLEHLGSQNHGFSWFFKNPDLQSILIKATPETEYLHHHIFRMMGQPRFHRLLAEKLITGLFLKILSSSQNDTSRFQLSYKQKRNYLPVIEPVMAFINESFAENLSLSQLADIGNMSPYHFNRVFKQITNASPYNYLLRVRLQQANLQIANTDLPITPIAFSCGFNSLENFSTAYKNQFGQAPRTGRSLKQQFSSNE</sequence>
<feature type="domain" description="HTH araC/xylS-type" evidence="4">
    <location>
        <begin position="119"/>
        <end position="217"/>
    </location>
</feature>
<dbReference type="Gene3D" id="1.10.10.60">
    <property type="entry name" value="Homeodomain-like"/>
    <property type="match status" value="2"/>
</dbReference>
<dbReference type="GO" id="GO:0003700">
    <property type="term" value="F:DNA-binding transcription factor activity"/>
    <property type="evidence" value="ECO:0007669"/>
    <property type="project" value="InterPro"/>
</dbReference>
<evidence type="ECO:0000313" key="5">
    <source>
        <dbReference type="EMBL" id="WAC10945.1"/>
    </source>
</evidence>
<dbReference type="InterPro" id="IPR050204">
    <property type="entry name" value="AraC_XylS_family_regulators"/>
</dbReference>
<dbReference type="InterPro" id="IPR018060">
    <property type="entry name" value="HTH_AraC"/>
</dbReference>
<dbReference type="Pfam" id="PF12833">
    <property type="entry name" value="HTH_18"/>
    <property type="match status" value="1"/>
</dbReference>
<dbReference type="Proteomes" id="UP001164653">
    <property type="component" value="Chromosome"/>
</dbReference>
<evidence type="ECO:0000256" key="1">
    <source>
        <dbReference type="ARBA" id="ARBA00023015"/>
    </source>
</evidence>
<dbReference type="KEGG" id="dpf:ON006_24760"/>
<dbReference type="PANTHER" id="PTHR46796">
    <property type="entry name" value="HTH-TYPE TRANSCRIPTIONAL ACTIVATOR RHAS-RELATED"/>
    <property type="match status" value="1"/>
</dbReference>
<evidence type="ECO:0000256" key="3">
    <source>
        <dbReference type="ARBA" id="ARBA00023163"/>
    </source>
</evidence>
<evidence type="ECO:0000259" key="4">
    <source>
        <dbReference type="PROSITE" id="PS01124"/>
    </source>
</evidence>
<gene>
    <name evidence="5" type="ORF">ON006_24760</name>
</gene>
<keyword evidence="6" id="KW-1185">Reference proteome</keyword>
<keyword evidence="1" id="KW-0805">Transcription regulation</keyword>
<dbReference type="SMART" id="SM00342">
    <property type="entry name" value="HTH_ARAC"/>
    <property type="match status" value="1"/>
</dbReference>
<reference evidence="5" key="1">
    <citation type="submission" date="2022-11" db="EMBL/GenBank/DDBJ databases">
        <title>Dyadobacter pollutisoli sp. nov., isolated from plastic dumped soil.</title>
        <authorList>
            <person name="Kim J.M."/>
            <person name="Kim K.R."/>
            <person name="Lee J.K."/>
            <person name="Hao L."/>
            <person name="Jeon C.O."/>
        </authorList>
    </citation>
    <scope>NUCLEOTIDE SEQUENCE</scope>
    <source>
        <strain evidence="5">U1</strain>
    </source>
</reference>
<dbReference type="SUPFAM" id="SSF46689">
    <property type="entry name" value="Homeodomain-like"/>
    <property type="match status" value="2"/>
</dbReference>
<dbReference type="RefSeq" id="WP_244822705.1">
    <property type="nucleotide sequence ID" value="NZ_CP112998.1"/>
</dbReference>
<dbReference type="InterPro" id="IPR009057">
    <property type="entry name" value="Homeodomain-like_sf"/>
</dbReference>
<name>A0A9E8N6X1_9BACT</name>